<dbReference type="Pfam" id="PF00092">
    <property type="entry name" value="VWA"/>
    <property type="match status" value="1"/>
</dbReference>
<protein>
    <submittedName>
        <fullName evidence="2">Collagen alpha-1(XXVIII) chain-like isoform X1</fullName>
    </submittedName>
</protein>
<dbReference type="PRINTS" id="PR00453">
    <property type="entry name" value="VWFADOMAIN"/>
</dbReference>
<dbReference type="Gene3D" id="3.40.50.410">
    <property type="entry name" value="von Willebrand factor, type A domain"/>
    <property type="match status" value="2"/>
</dbReference>
<reference evidence="2" key="1">
    <citation type="submission" date="2025-08" db="UniProtKB">
        <authorList>
            <consortium name="RefSeq"/>
        </authorList>
    </citation>
    <scope>IDENTIFICATION</scope>
</reference>
<dbReference type="SUPFAM" id="SSF53300">
    <property type="entry name" value="vWA-like"/>
    <property type="match status" value="2"/>
</dbReference>
<proteinExistence type="predicted"/>
<dbReference type="KEGG" id="osn:115211071"/>
<gene>
    <name evidence="2" type="primary">LOC115211071</name>
</gene>
<dbReference type="PANTHER" id="PTHR24020">
    <property type="entry name" value="COLLAGEN ALPHA"/>
    <property type="match status" value="1"/>
</dbReference>
<dbReference type="InterPro" id="IPR002035">
    <property type="entry name" value="VWF_A"/>
</dbReference>
<evidence type="ECO:0000313" key="1">
    <source>
        <dbReference type="Proteomes" id="UP000515154"/>
    </source>
</evidence>
<dbReference type="InterPro" id="IPR036465">
    <property type="entry name" value="vWFA_dom_sf"/>
</dbReference>
<dbReference type="InterPro" id="IPR050525">
    <property type="entry name" value="ECM_Assembly_Org"/>
</dbReference>
<organism evidence="1 2">
    <name type="scientific">Octopus sinensis</name>
    <name type="common">East Asian common octopus</name>
    <dbReference type="NCBI Taxonomy" id="2607531"/>
    <lineage>
        <taxon>Eukaryota</taxon>
        <taxon>Metazoa</taxon>
        <taxon>Spiralia</taxon>
        <taxon>Lophotrochozoa</taxon>
        <taxon>Mollusca</taxon>
        <taxon>Cephalopoda</taxon>
        <taxon>Coleoidea</taxon>
        <taxon>Octopodiformes</taxon>
        <taxon>Octopoda</taxon>
        <taxon>Incirrata</taxon>
        <taxon>Octopodidae</taxon>
        <taxon>Octopus</taxon>
    </lineage>
</organism>
<keyword evidence="1" id="KW-1185">Reference proteome</keyword>
<dbReference type="PROSITE" id="PS50234">
    <property type="entry name" value="VWFA"/>
    <property type="match status" value="1"/>
</dbReference>
<dbReference type="PRINTS" id="PR01217">
    <property type="entry name" value="PRICHEXTENSN"/>
</dbReference>
<evidence type="ECO:0000313" key="2">
    <source>
        <dbReference type="RefSeq" id="XP_029635820.1"/>
    </source>
</evidence>
<dbReference type="AlphaFoldDB" id="A0A6P7SCC9"/>
<dbReference type="PANTHER" id="PTHR24020:SF84">
    <property type="entry name" value="VWFA DOMAIN-CONTAINING PROTEIN"/>
    <property type="match status" value="1"/>
</dbReference>
<dbReference type="SMART" id="SM00327">
    <property type="entry name" value="VWA"/>
    <property type="match status" value="1"/>
</dbReference>
<dbReference type="Proteomes" id="UP000515154">
    <property type="component" value="Linkage group LG4"/>
</dbReference>
<sequence>MLCQTIVVFCLMLVSAFSMPMKRCKGKAVNIMLVMDSSSSIWIEDYKKQLQFARDLVDNFDIGQTNSHVRVGAITFSRTAHLDIPLGRYASKKKLQNAILKIPYRTGETNTADALHLLRTEIEPKMKVFTAPFMVIVITDGKSRDSWSTRYEASLLHKLGVHIYAIGVGYYYDLKELKSIASDPVRNIQLVSSYSALENIAKHFGVKTCEDITTPPPTTTTTTPKPTTTPTTPKPTTTTTPKPTTTTTTPKPTTTTTTPKPTTTTTTPKPTTTTPKPTTTKIPRLQRDDQSAISFGYDLLSMGAYRANMVTRFINTLLPHTGYGNFAVVTYAHCPTSFNVPITSLLNKSDADIGHSIKLNVPGLADVVHQIGNELYKESNINKTKTAVLFIDPMVSVITPGVVSETEKLKQKGAKVFLISVGRKEWQNKLLVRSLSSQPYHRYTYSAPNYNRLVQRAEYRPFQYRKMCKGYRL</sequence>
<dbReference type="CDD" id="cd01450">
    <property type="entry name" value="vWFA_subfamily_ECM"/>
    <property type="match status" value="1"/>
</dbReference>
<accession>A0A6P7SCC9</accession>
<name>A0A6P7SCC9_9MOLL</name>
<dbReference type="RefSeq" id="XP_029635820.1">
    <property type="nucleotide sequence ID" value="XM_029779960.2"/>
</dbReference>